<keyword evidence="1" id="KW-0472">Membrane</keyword>
<name>A0ABW8SSZ0_9CLOT</name>
<evidence type="ECO:0000313" key="2">
    <source>
        <dbReference type="EMBL" id="MFL0198294.1"/>
    </source>
</evidence>
<feature type="transmembrane region" description="Helical" evidence="1">
    <location>
        <begin position="71"/>
        <end position="88"/>
    </location>
</feature>
<feature type="transmembrane region" description="Helical" evidence="1">
    <location>
        <begin position="41"/>
        <end position="59"/>
    </location>
</feature>
<dbReference type="Proteomes" id="UP001623660">
    <property type="component" value="Unassembled WGS sequence"/>
</dbReference>
<dbReference type="EMBL" id="JBJHZX010000054">
    <property type="protein sequence ID" value="MFL0198294.1"/>
    <property type="molecule type" value="Genomic_DNA"/>
</dbReference>
<comment type="caution">
    <text evidence="2">The sequence shown here is derived from an EMBL/GenBank/DDBJ whole genome shotgun (WGS) entry which is preliminary data.</text>
</comment>
<protein>
    <submittedName>
        <fullName evidence="2">Uncharacterized protein</fullName>
    </submittedName>
</protein>
<evidence type="ECO:0000313" key="3">
    <source>
        <dbReference type="Proteomes" id="UP001623660"/>
    </source>
</evidence>
<keyword evidence="1" id="KW-1133">Transmembrane helix</keyword>
<proteinExistence type="predicted"/>
<feature type="transmembrane region" description="Helical" evidence="1">
    <location>
        <begin position="12"/>
        <end position="29"/>
    </location>
</feature>
<organism evidence="2 3">
    <name type="scientific">Candidatus Clostridium eludens</name>
    <dbReference type="NCBI Taxonomy" id="3381663"/>
    <lineage>
        <taxon>Bacteria</taxon>
        <taxon>Bacillati</taxon>
        <taxon>Bacillota</taxon>
        <taxon>Clostridia</taxon>
        <taxon>Eubacteriales</taxon>
        <taxon>Clostridiaceae</taxon>
        <taxon>Clostridium</taxon>
    </lineage>
</organism>
<keyword evidence="3" id="KW-1185">Reference proteome</keyword>
<accession>A0ABW8SSZ0</accession>
<gene>
    <name evidence="2" type="ORF">ACJDU8_22415</name>
</gene>
<dbReference type="RefSeq" id="WP_406794404.1">
    <property type="nucleotide sequence ID" value="NZ_JBJHZX010000054.1"/>
</dbReference>
<reference evidence="2 3" key="1">
    <citation type="submission" date="2024-11" db="EMBL/GenBank/DDBJ databases">
        <authorList>
            <person name="Heng Y.C."/>
            <person name="Lim A.C.H."/>
            <person name="Lee J.K.Y."/>
            <person name="Kittelmann S."/>
        </authorList>
    </citation>
    <scope>NUCLEOTIDE SEQUENCE [LARGE SCALE GENOMIC DNA]</scope>
    <source>
        <strain evidence="2 3">WILCCON 0269</strain>
    </source>
</reference>
<keyword evidence="1" id="KW-0812">Transmembrane</keyword>
<evidence type="ECO:0000256" key="1">
    <source>
        <dbReference type="SAM" id="Phobius"/>
    </source>
</evidence>
<sequence length="308" mass="35878">MLETERFYNRDWFMWIMFGTISPIGIILMWKNKRYHIKSRIITSILYLFYFLVISGIVGSKYSGLSFTSKFIRLSIFFVLIPYIIVHWDELQRKITPVLEKHLNKKTSFVNNDSVTTKTRPNTQPKFITKIFKYIEKQKLEKEAREKQLKQLEVQRQTTFYLYRQGKSLPRMRCNIILHKGEICHLACGAKRYEVKNKSVGYSGGYGGVSFRIAKGVSIHTGRSRGHTIRRDISYEYVGTLYITNKRVIFTGSNKNFSINLSKLLEYKIYSDGILFNTDKISYMVLINDSQCAGAILAGTVNNFLRDA</sequence>